<evidence type="ECO:0000313" key="2">
    <source>
        <dbReference type="EMBL" id="GAA0856357.1"/>
    </source>
</evidence>
<dbReference type="PANTHER" id="PTHR39217">
    <property type="match status" value="1"/>
</dbReference>
<comment type="caution">
    <text evidence="2">The sequence shown here is derived from an EMBL/GenBank/DDBJ whole genome shotgun (WGS) entry which is preliminary data.</text>
</comment>
<reference evidence="2 3" key="1">
    <citation type="journal article" date="2019" name="Int. J. Syst. Evol. Microbiol.">
        <title>The Global Catalogue of Microorganisms (GCM) 10K type strain sequencing project: providing services to taxonomists for standard genome sequencing and annotation.</title>
        <authorList>
            <consortium name="The Broad Institute Genomics Platform"/>
            <consortium name="The Broad Institute Genome Sequencing Center for Infectious Disease"/>
            <person name="Wu L."/>
            <person name="Ma J."/>
        </authorList>
    </citation>
    <scope>NUCLEOTIDE SEQUENCE [LARGE SCALE GENOMIC DNA]</scope>
    <source>
        <strain evidence="2 3">JCM 15896</strain>
    </source>
</reference>
<gene>
    <name evidence="2" type="ORF">GCM10009114_17960</name>
</gene>
<dbReference type="SUPFAM" id="SSF56059">
    <property type="entry name" value="Glutathione synthetase ATP-binding domain-like"/>
    <property type="match status" value="1"/>
</dbReference>
<dbReference type="PANTHER" id="PTHR39217:SF1">
    <property type="entry name" value="GLUTATHIONE SYNTHETASE"/>
    <property type="match status" value="1"/>
</dbReference>
<dbReference type="InterPro" id="IPR053191">
    <property type="entry name" value="DcsG_Biosynth_Enzyme"/>
</dbReference>
<organism evidence="2 3">
    <name type="scientific">Aliiglaciecola litoralis</name>
    <dbReference type="NCBI Taxonomy" id="582857"/>
    <lineage>
        <taxon>Bacteria</taxon>
        <taxon>Pseudomonadati</taxon>
        <taxon>Pseudomonadota</taxon>
        <taxon>Gammaproteobacteria</taxon>
        <taxon>Alteromonadales</taxon>
        <taxon>Alteromonadaceae</taxon>
        <taxon>Aliiglaciecola</taxon>
    </lineage>
</organism>
<dbReference type="Proteomes" id="UP001500359">
    <property type="component" value="Unassembled WGS sequence"/>
</dbReference>
<name>A0ABN1LJ68_9ALTE</name>
<evidence type="ECO:0000313" key="3">
    <source>
        <dbReference type="Proteomes" id="UP001500359"/>
    </source>
</evidence>
<proteinExistence type="predicted"/>
<evidence type="ECO:0000259" key="1">
    <source>
        <dbReference type="Pfam" id="PF02955"/>
    </source>
</evidence>
<dbReference type="Gene3D" id="3.30.470.20">
    <property type="entry name" value="ATP-grasp fold, B domain"/>
    <property type="match status" value="1"/>
</dbReference>
<dbReference type="RefSeq" id="WP_343858944.1">
    <property type="nucleotide sequence ID" value="NZ_BAAAFD010000004.1"/>
</dbReference>
<keyword evidence="3" id="KW-1185">Reference proteome</keyword>
<accession>A0ABN1LJ68</accession>
<dbReference type="EMBL" id="BAAAFD010000004">
    <property type="protein sequence ID" value="GAA0856357.1"/>
    <property type="molecule type" value="Genomic_DNA"/>
</dbReference>
<dbReference type="InterPro" id="IPR004218">
    <property type="entry name" value="GSHS_ATP-bd"/>
</dbReference>
<feature type="domain" description="Prokaryotic glutathione synthetase ATP-binding" evidence="1">
    <location>
        <begin position="120"/>
        <end position="239"/>
    </location>
</feature>
<protein>
    <recommendedName>
        <fullName evidence="1">Prokaryotic glutathione synthetase ATP-binding domain-containing protein</fullName>
    </recommendedName>
</protein>
<sequence length="289" mass="33507">MHKLAILTTDDLEEFFVYDHLAYEPLEKMGWSVEEVSWRDQSVDWNWYDVVVIRSTWDYQAEPEAFLRVLEQIEASSAALENSLALVQWNISKDYLKQLESKGVPIVPTIWCDTYDYNQIVTAFEELNCDEIVLKPWVSANADHTYRLALSDVKDQAEGITSVFSKRQYMIQPFLPSVIQEGEYSLFYFGGKYSHCIIKIPKQQDFRVQEEHGGQIRSVSADPELLRASEIALAALPEKPLYARIDLIKYQAEYVVMEIELIEPSLYFNMDPESAQRFANAFVDKYGHD</sequence>
<dbReference type="Pfam" id="PF02955">
    <property type="entry name" value="GSH-S_ATP"/>
    <property type="match status" value="1"/>
</dbReference>